<organism evidence="2 3">
    <name type="scientific">Saprolegnia parasitica (strain CBS 223.65)</name>
    <dbReference type="NCBI Taxonomy" id="695850"/>
    <lineage>
        <taxon>Eukaryota</taxon>
        <taxon>Sar</taxon>
        <taxon>Stramenopiles</taxon>
        <taxon>Oomycota</taxon>
        <taxon>Saprolegniomycetes</taxon>
        <taxon>Saprolegniales</taxon>
        <taxon>Saprolegniaceae</taxon>
        <taxon>Saprolegnia</taxon>
    </lineage>
</organism>
<feature type="compositionally biased region" description="Basic and acidic residues" evidence="1">
    <location>
        <begin position="62"/>
        <end position="73"/>
    </location>
</feature>
<keyword evidence="3" id="KW-1185">Reference proteome</keyword>
<evidence type="ECO:0000313" key="3">
    <source>
        <dbReference type="Proteomes" id="UP000030745"/>
    </source>
</evidence>
<dbReference type="KEGG" id="spar:SPRG_21404"/>
<proteinExistence type="predicted"/>
<dbReference type="AlphaFoldDB" id="A0A067BS55"/>
<name>A0A067BS55_SAPPC</name>
<sequence length="100" mass="11033">MGRGEKNYEAACHGKRTWHVAPDGEKIPAAGLERGPHPSLPPSTSPSSAPPRSLSHHMFKFRPPEKQKNPLPSEHHRLARIGSAILGDRYPVKSFNPIDN</sequence>
<accession>A0A067BS55</accession>
<reference evidence="2 3" key="1">
    <citation type="journal article" date="2013" name="PLoS Genet.">
        <title>Distinctive expansion of potential virulence genes in the genome of the oomycete fish pathogen Saprolegnia parasitica.</title>
        <authorList>
            <person name="Jiang R.H."/>
            <person name="de Bruijn I."/>
            <person name="Haas B.J."/>
            <person name="Belmonte R."/>
            <person name="Lobach L."/>
            <person name="Christie J."/>
            <person name="van den Ackerveken G."/>
            <person name="Bottin A."/>
            <person name="Bulone V."/>
            <person name="Diaz-Moreno S.M."/>
            <person name="Dumas B."/>
            <person name="Fan L."/>
            <person name="Gaulin E."/>
            <person name="Govers F."/>
            <person name="Grenville-Briggs L.J."/>
            <person name="Horner N.R."/>
            <person name="Levin J.Z."/>
            <person name="Mammella M."/>
            <person name="Meijer H.J."/>
            <person name="Morris P."/>
            <person name="Nusbaum C."/>
            <person name="Oome S."/>
            <person name="Phillips A.J."/>
            <person name="van Rooyen D."/>
            <person name="Rzeszutek E."/>
            <person name="Saraiva M."/>
            <person name="Secombes C.J."/>
            <person name="Seidl M.F."/>
            <person name="Snel B."/>
            <person name="Stassen J.H."/>
            <person name="Sykes S."/>
            <person name="Tripathy S."/>
            <person name="van den Berg H."/>
            <person name="Vega-Arreguin J.C."/>
            <person name="Wawra S."/>
            <person name="Young S.K."/>
            <person name="Zeng Q."/>
            <person name="Dieguez-Uribeondo J."/>
            <person name="Russ C."/>
            <person name="Tyler B.M."/>
            <person name="van West P."/>
        </authorList>
    </citation>
    <scope>NUCLEOTIDE SEQUENCE [LARGE SCALE GENOMIC DNA]</scope>
    <source>
        <strain evidence="2 3">CBS 223.65</strain>
    </source>
</reference>
<dbReference type="EMBL" id="KK583341">
    <property type="protein sequence ID" value="KDO19625.1"/>
    <property type="molecule type" value="Genomic_DNA"/>
</dbReference>
<protein>
    <submittedName>
        <fullName evidence="2">Uncharacterized protein</fullName>
    </submittedName>
</protein>
<dbReference type="RefSeq" id="XP_012209684.1">
    <property type="nucleotide sequence ID" value="XM_012354294.1"/>
</dbReference>
<evidence type="ECO:0000313" key="2">
    <source>
        <dbReference type="EMBL" id="KDO19625.1"/>
    </source>
</evidence>
<dbReference type="GeneID" id="24142153"/>
<dbReference type="Proteomes" id="UP000030745">
    <property type="component" value="Unassembled WGS sequence"/>
</dbReference>
<evidence type="ECO:0000256" key="1">
    <source>
        <dbReference type="SAM" id="MobiDB-lite"/>
    </source>
</evidence>
<gene>
    <name evidence="2" type="ORF">SPRG_21404</name>
</gene>
<feature type="region of interest" description="Disordered" evidence="1">
    <location>
        <begin position="19"/>
        <end position="73"/>
    </location>
</feature>
<dbReference type="VEuPathDB" id="FungiDB:SPRG_21404"/>